<organism evidence="2 3">
    <name type="scientific">Didymella exigua CBS 183.55</name>
    <dbReference type="NCBI Taxonomy" id="1150837"/>
    <lineage>
        <taxon>Eukaryota</taxon>
        <taxon>Fungi</taxon>
        <taxon>Dikarya</taxon>
        <taxon>Ascomycota</taxon>
        <taxon>Pezizomycotina</taxon>
        <taxon>Dothideomycetes</taxon>
        <taxon>Pleosporomycetidae</taxon>
        <taxon>Pleosporales</taxon>
        <taxon>Pleosporineae</taxon>
        <taxon>Didymellaceae</taxon>
        <taxon>Didymella</taxon>
    </lineage>
</organism>
<dbReference type="GeneID" id="54347580"/>
<dbReference type="AlphaFoldDB" id="A0A6A5RBJ1"/>
<name>A0A6A5RBJ1_9PLEO</name>
<sequence length="180" mass="20383">MKDARELFCWQGSQRLRAMQLWDALEGGDRGAQMQGLLDTLTAFFFALIGGKLLSNGLVHFLAVLGIDAELGRLRTAKNYSYMLAGVVYCVRVLSVEKLLPHACRDEQTDEDRQRFLTARKQYLADGSYSPMSETINMLAYGKHVALAAGNAGNAYWSWDKKIFYLHGRRVYVSRFQKMA</sequence>
<dbReference type="RefSeq" id="XP_033445857.1">
    <property type="nucleotide sequence ID" value="XM_033589931.1"/>
</dbReference>
<feature type="non-terminal residue" evidence="2">
    <location>
        <position position="180"/>
    </location>
</feature>
<evidence type="ECO:0000313" key="3">
    <source>
        <dbReference type="Proteomes" id="UP000800082"/>
    </source>
</evidence>
<keyword evidence="1" id="KW-1133">Transmembrane helix</keyword>
<dbReference type="EMBL" id="ML978982">
    <property type="protein sequence ID" value="KAF1925605.1"/>
    <property type="molecule type" value="Genomic_DNA"/>
</dbReference>
<feature type="transmembrane region" description="Helical" evidence="1">
    <location>
        <begin position="43"/>
        <end position="67"/>
    </location>
</feature>
<reference evidence="2" key="1">
    <citation type="journal article" date="2020" name="Stud. Mycol.">
        <title>101 Dothideomycetes genomes: a test case for predicting lifestyles and emergence of pathogens.</title>
        <authorList>
            <person name="Haridas S."/>
            <person name="Albert R."/>
            <person name="Binder M."/>
            <person name="Bloem J."/>
            <person name="Labutti K."/>
            <person name="Salamov A."/>
            <person name="Andreopoulos B."/>
            <person name="Baker S."/>
            <person name="Barry K."/>
            <person name="Bills G."/>
            <person name="Bluhm B."/>
            <person name="Cannon C."/>
            <person name="Castanera R."/>
            <person name="Culley D."/>
            <person name="Daum C."/>
            <person name="Ezra D."/>
            <person name="Gonzalez J."/>
            <person name="Henrissat B."/>
            <person name="Kuo A."/>
            <person name="Liang C."/>
            <person name="Lipzen A."/>
            <person name="Lutzoni F."/>
            <person name="Magnuson J."/>
            <person name="Mondo S."/>
            <person name="Nolan M."/>
            <person name="Ohm R."/>
            <person name="Pangilinan J."/>
            <person name="Park H.-J."/>
            <person name="Ramirez L."/>
            <person name="Alfaro M."/>
            <person name="Sun H."/>
            <person name="Tritt A."/>
            <person name="Yoshinaga Y."/>
            <person name="Zwiers L.-H."/>
            <person name="Turgeon B."/>
            <person name="Goodwin S."/>
            <person name="Spatafora J."/>
            <person name="Crous P."/>
            <person name="Grigoriev I."/>
        </authorList>
    </citation>
    <scope>NUCLEOTIDE SEQUENCE</scope>
    <source>
        <strain evidence="2">CBS 183.55</strain>
    </source>
</reference>
<accession>A0A6A5RBJ1</accession>
<keyword evidence="1" id="KW-0472">Membrane</keyword>
<keyword evidence="3" id="KW-1185">Reference proteome</keyword>
<keyword evidence="1" id="KW-0812">Transmembrane</keyword>
<evidence type="ECO:0000256" key="1">
    <source>
        <dbReference type="SAM" id="Phobius"/>
    </source>
</evidence>
<proteinExistence type="predicted"/>
<dbReference type="OrthoDB" id="3943268at2759"/>
<dbReference type="Proteomes" id="UP000800082">
    <property type="component" value="Unassembled WGS sequence"/>
</dbReference>
<protein>
    <submittedName>
        <fullName evidence="2">Uncharacterized protein</fullName>
    </submittedName>
</protein>
<gene>
    <name evidence="2" type="ORF">M421DRAFT_38779</name>
</gene>
<evidence type="ECO:0000313" key="2">
    <source>
        <dbReference type="EMBL" id="KAF1925605.1"/>
    </source>
</evidence>